<reference evidence="1 2" key="1">
    <citation type="submission" date="2017-08" db="EMBL/GenBank/DDBJ databases">
        <authorList>
            <person name="de Groot N.N."/>
        </authorList>
    </citation>
    <scope>NUCLEOTIDE SEQUENCE [LARGE SCALE GENOMIC DNA]</scope>
    <source>
        <strain evidence="1 2">USBA 855</strain>
    </source>
</reference>
<evidence type="ECO:0000313" key="2">
    <source>
        <dbReference type="Proteomes" id="UP000219023"/>
    </source>
</evidence>
<name>A0A285VSM9_9GAMM</name>
<dbReference type="EMBL" id="OBQJ01000006">
    <property type="protein sequence ID" value="SOC56236.1"/>
    <property type="molecule type" value="Genomic_DNA"/>
</dbReference>
<dbReference type="RefSeq" id="WP_245846417.1">
    <property type="nucleotide sequence ID" value="NZ_OBQJ01000006.1"/>
</dbReference>
<protein>
    <submittedName>
        <fullName evidence="1">Uncharacterized protein</fullName>
    </submittedName>
</protein>
<gene>
    <name evidence="1" type="ORF">SAMN05421509_106234</name>
</gene>
<dbReference type="AlphaFoldDB" id="A0A285VSM9"/>
<accession>A0A285VSM9</accession>
<sequence length="88" mass="10126">MKNNRQASSRHMDEREKLRKFRELDDAFATALQELDSVGASNEETTPQEPPFEERLQALMQEYDQSSQSVATLMRTIVELRQSSHGAQ</sequence>
<dbReference type="Proteomes" id="UP000219023">
    <property type="component" value="Unassembled WGS sequence"/>
</dbReference>
<organism evidence="1 2">
    <name type="scientific">Chromohalobacter canadensis</name>
    <dbReference type="NCBI Taxonomy" id="141389"/>
    <lineage>
        <taxon>Bacteria</taxon>
        <taxon>Pseudomonadati</taxon>
        <taxon>Pseudomonadota</taxon>
        <taxon>Gammaproteobacteria</taxon>
        <taxon>Oceanospirillales</taxon>
        <taxon>Halomonadaceae</taxon>
        <taxon>Chromohalobacter</taxon>
    </lineage>
</organism>
<evidence type="ECO:0000313" key="1">
    <source>
        <dbReference type="EMBL" id="SOC56236.1"/>
    </source>
</evidence>
<proteinExistence type="predicted"/>